<comment type="caution">
    <text evidence="1">The sequence shown here is derived from an EMBL/GenBank/DDBJ whole genome shotgun (WGS) entry which is preliminary data.</text>
</comment>
<dbReference type="InterPro" id="IPR052895">
    <property type="entry name" value="HetReg/Transcr_Mod"/>
</dbReference>
<name>A0ABR4E5W0_9PEZI</name>
<dbReference type="Proteomes" id="UP001600888">
    <property type="component" value="Unassembled WGS sequence"/>
</dbReference>
<dbReference type="PANTHER" id="PTHR24148">
    <property type="entry name" value="ANKYRIN REPEAT DOMAIN-CONTAINING PROTEIN 39 HOMOLOG-RELATED"/>
    <property type="match status" value="1"/>
</dbReference>
<gene>
    <name evidence="1" type="ORF">FJTKL_15127</name>
</gene>
<reference evidence="1 2" key="1">
    <citation type="submission" date="2024-03" db="EMBL/GenBank/DDBJ databases">
        <title>A high-quality draft genome sequence of Diaporthe vaccinii, a causative agent of upright dieback and viscid rot disease in cranberry plants.</title>
        <authorList>
            <person name="Sarrasin M."/>
            <person name="Lang B.F."/>
            <person name="Burger G."/>
        </authorList>
    </citation>
    <scope>NUCLEOTIDE SEQUENCE [LARGE SCALE GENOMIC DNA]</scope>
    <source>
        <strain evidence="1 2">IS7</strain>
    </source>
</reference>
<sequence length="384" mass="43212">MGIRPSHLPTLSRDLGAEYDALIDQGTLFRIRAYAQDNPIQTKGDTEDEGVKFGGALGAAMVRQGPGTFKATCPHDYLYGMIGLSGGGELLPPKLAPDHEKPFPKVCEDYARCIIKAAGSVAILGRQFCNLYADYDTVEKPWVPHFRAPQMPIYVKGDLGPSAVSFLGPDERFLKVRGFDVGEITLVYTRLKYKKRDDDFSFGEHLRHHHKFLVEVAQETNIHLDVGVADWLTMLVVGDDSLMHKDKEIVNFRPFYDHYLQLENDDGPGAGKLQDSDDAKRFVELARKGIRNYPKLLCKGGVEATVYNIFSKLRIRPDLGDRLVALSGCESPFLLRPVLTSEGQGYAFLSFYWARDGMWRLTYNADDFSLEFYDESEFGDFILT</sequence>
<evidence type="ECO:0000313" key="1">
    <source>
        <dbReference type="EMBL" id="KAL2277837.1"/>
    </source>
</evidence>
<evidence type="ECO:0000313" key="2">
    <source>
        <dbReference type="Proteomes" id="UP001600888"/>
    </source>
</evidence>
<dbReference type="PANTHER" id="PTHR24148:SF64">
    <property type="entry name" value="HETEROKARYON INCOMPATIBILITY DOMAIN-CONTAINING PROTEIN"/>
    <property type="match status" value="1"/>
</dbReference>
<keyword evidence="2" id="KW-1185">Reference proteome</keyword>
<organism evidence="1 2">
    <name type="scientific">Diaporthe vaccinii</name>
    <dbReference type="NCBI Taxonomy" id="105482"/>
    <lineage>
        <taxon>Eukaryota</taxon>
        <taxon>Fungi</taxon>
        <taxon>Dikarya</taxon>
        <taxon>Ascomycota</taxon>
        <taxon>Pezizomycotina</taxon>
        <taxon>Sordariomycetes</taxon>
        <taxon>Sordariomycetidae</taxon>
        <taxon>Diaporthales</taxon>
        <taxon>Diaporthaceae</taxon>
        <taxon>Diaporthe</taxon>
        <taxon>Diaporthe eres species complex</taxon>
    </lineage>
</organism>
<proteinExistence type="predicted"/>
<protein>
    <submittedName>
        <fullName evidence="1">Uncharacterized protein</fullName>
    </submittedName>
</protein>
<accession>A0ABR4E5W0</accession>
<dbReference type="EMBL" id="JBAWTH010000093">
    <property type="protein sequence ID" value="KAL2277837.1"/>
    <property type="molecule type" value="Genomic_DNA"/>
</dbReference>